<reference evidence="7 8" key="1">
    <citation type="submission" date="2020-05" db="EMBL/GenBank/DDBJ databases">
        <authorList>
            <person name="Casaregola S."/>
            <person name="Devillers H."/>
            <person name="Grondin C."/>
        </authorList>
    </citation>
    <scope>NUCLEOTIDE SEQUENCE [LARGE SCALE GENOMIC DNA]</scope>
    <source>
        <strain evidence="7 8">CLIB 1767</strain>
    </source>
</reference>
<gene>
    <name evidence="7" type="ORF">KABA2_03S02596</name>
</gene>
<dbReference type="GO" id="GO:0030150">
    <property type="term" value="P:protein import into mitochondrial matrix"/>
    <property type="evidence" value="ECO:0007669"/>
    <property type="project" value="TreeGrafter"/>
</dbReference>
<evidence type="ECO:0000256" key="2">
    <source>
        <dbReference type="ARBA" id="ARBA00007839"/>
    </source>
</evidence>
<keyword evidence="3 6" id="KW-0812">Transmembrane</keyword>
<dbReference type="OrthoDB" id="5409308at2759"/>
<dbReference type="Pfam" id="PF10247">
    <property type="entry name" value="Romo1"/>
    <property type="match status" value="1"/>
</dbReference>
<evidence type="ECO:0000256" key="5">
    <source>
        <dbReference type="ARBA" id="ARBA00023136"/>
    </source>
</evidence>
<comment type="similarity">
    <text evidence="2">Belongs to the MGR2 family.</text>
</comment>
<protein>
    <submittedName>
        <fullName evidence="7">Similar to Saccharomyces cerevisiae YPL098C MGR2 Protein required for growth of cells lacking the mitochondrial genome</fullName>
    </submittedName>
</protein>
<keyword evidence="8" id="KW-1185">Reference proteome</keyword>
<dbReference type="AlphaFoldDB" id="A0A8H2VDT2"/>
<evidence type="ECO:0000256" key="4">
    <source>
        <dbReference type="ARBA" id="ARBA00022989"/>
    </source>
</evidence>
<evidence type="ECO:0000313" key="8">
    <source>
        <dbReference type="Proteomes" id="UP000644660"/>
    </source>
</evidence>
<dbReference type="GO" id="GO:0005744">
    <property type="term" value="C:TIM23 mitochondrial import inner membrane translocase complex"/>
    <property type="evidence" value="ECO:0007669"/>
    <property type="project" value="TreeGrafter"/>
</dbReference>
<evidence type="ECO:0000256" key="1">
    <source>
        <dbReference type="ARBA" id="ARBA00004370"/>
    </source>
</evidence>
<evidence type="ECO:0000256" key="3">
    <source>
        <dbReference type="ARBA" id="ARBA00022692"/>
    </source>
</evidence>
<organism evidence="7 8">
    <name type="scientific">Maudiozyma barnettii</name>
    <dbReference type="NCBI Taxonomy" id="61262"/>
    <lineage>
        <taxon>Eukaryota</taxon>
        <taxon>Fungi</taxon>
        <taxon>Dikarya</taxon>
        <taxon>Ascomycota</taxon>
        <taxon>Saccharomycotina</taxon>
        <taxon>Saccharomycetes</taxon>
        <taxon>Saccharomycetales</taxon>
        <taxon>Saccharomycetaceae</taxon>
        <taxon>Maudiozyma</taxon>
    </lineage>
</organism>
<dbReference type="PANTHER" id="PTHR28525">
    <property type="entry name" value="REACTIVE OXYGEN SPECIES MODULATOR 1"/>
    <property type="match status" value="1"/>
</dbReference>
<dbReference type="GeneID" id="64856634"/>
<dbReference type="SMART" id="SM01378">
    <property type="entry name" value="Romo1"/>
    <property type="match status" value="1"/>
</dbReference>
<comment type="subcellular location">
    <subcellularLocation>
        <location evidence="1">Membrane</location>
    </subcellularLocation>
</comment>
<feature type="transmembrane region" description="Helical" evidence="6">
    <location>
        <begin position="56"/>
        <end position="77"/>
    </location>
</feature>
<keyword evidence="5 6" id="KW-0472">Membrane</keyword>
<dbReference type="Proteomes" id="UP000644660">
    <property type="component" value="Unassembled WGS sequence"/>
</dbReference>
<evidence type="ECO:0000256" key="6">
    <source>
        <dbReference type="SAM" id="Phobius"/>
    </source>
</evidence>
<keyword evidence="4 6" id="KW-1133">Transmembrane helix</keyword>
<dbReference type="RefSeq" id="XP_041405511.1">
    <property type="nucleotide sequence ID" value="XM_041549577.1"/>
</dbReference>
<feature type="transmembrane region" description="Helical" evidence="6">
    <location>
        <begin position="21"/>
        <end position="44"/>
    </location>
</feature>
<evidence type="ECO:0000313" key="7">
    <source>
        <dbReference type="EMBL" id="CAB4253666.1"/>
    </source>
</evidence>
<dbReference type="InterPro" id="IPR018450">
    <property type="entry name" value="Romo1/Mgr2"/>
</dbReference>
<comment type="caution">
    <text evidence="7">The sequence shown here is derived from an EMBL/GenBank/DDBJ whole genome shotgun (WGS) entry which is preliminary data.</text>
</comment>
<dbReference type="PANTHER" id="PTHR28525:SF1">
    <property type="entry name" value="REACTIVE OXYGEN SPECIES MODULATOR 1"/>
    <property type="match status" value="1"/>
</dbReference>
<dbReference type="GO" id="GO:0045039">
    <property type="term" value="P:protein insertion into mitochondrial inner membrane"/>
    <property type="evidence" value="ECO:0007669"/>
    <property type="project" value="TreeGrafter"/>
</dbReference>
<name>A0A8H2VDT2_9SACH</name>
<accession>A0A8H2VDT2</accession>
<sequence length="118" mass="13111">MPPVKQVYGQEEASNWDKFKMGLLMGTSVGVCTGVLFGGFTIMTQGAGPDGVVRTLGKYIAGSAGTFGLFMSIGSVIRSETNEYNNSNMLTLRQQHDLQQRAKFETWRIRKQFELSHK</sequence>
<dbReference type="EMBL" id="CAEFZW010000003">
    <property type="protein sequence ID" value="CAB4253666.1"/>
    <property type="molecule type" value="Genomic_DNA"/>
</dbReference>
<proteinExistence type="inferred from homology"/>